<dbReference type="SMART" id="SM00758">
    <property type="entry name" value="PA14"/>
    <property type="match status" value="1"/>
</dbReference>
<dbReference type="Gene3D" id="3.40.50.1700">
    <property type="entry name" value="Glycoside hydrolase family 3 C-terminal domain"/>
    <property type="match status" value="1"/>
</dbReference>
<dbReference type="AlphaFoldDB" id="A0A1G6WI90"/>
<dbReference type="SUPFAM" id="SSF52279">
    <property type="entry name" value="Beta-D-glucan exohydrolase, C-terminal domain"/>
    <property type="match status" value="1"/>
</dbReference>
<dbReference type="InterPro" id="IPR013783">
    <property type="entry name" value="Ig-like_fold"/>
</dbReference>
<dbReference type="InterPro" id="IPR017853">
    <property type="entry name" value="GH"/>
</dbReference>
<evidence type="ECO:0000256" key="1">
    <source>
        <dbReference type="ARBA" id="ARBA00005336"/>
    </source>
</evidence>
<dbReference type="PROSITE" id="PS51820">
    <property type="entry name" value="PA14"/>
    <property type="match status" value="1"/>
</dbReference>
<evidence type="ECO:0000256" key="2">
    <source>
        <dbReference type="ARBA" id="ARBA00022801"/>
    </source>
</evidence>
<dbReference type="PANTHER" id="PTHR42715:SF10">
    <property type="entry name" value="BETA-GLUCOSIDASE"/>
    <property type="match status" value="1"/>
</dbReference>
<feature type="region of interest" description="Disordered" evidence="3">
    <location>
        <begin position="406"/>
        <end position="426"/>
    </location>
</feature>
<accession>A0A1G6WI90</accession>
<dbReference type="InterPro" id="IPR050288">
    <property type="entry name" value="Cellulose_deg_GH3"/>
</dbReference>
<dbReference type="Pfam" id="PF00933">
    <property type="entry name" value="Glyco_hydro_3"/>
    <property type="match status" value="1"/>
</dbReference>
<dbReference type="Pfam" id="PF07691">
    <property type="entry name" value="PA14"/>
    <property type="match status" value="1"/>
</dbReference>
<dbReference type="PANTHER" id="PTHR42715">
    <property type="entry name" value="BETA-GLUCOSIDASE"/>
    <property type="match status" value="1"/>
</dbReference>
<dbReference type="InterPro" id="IPR002772">
    <property type="entry name" value="Glyco_hydro_3_C"/>
</dbReference>
<dbReference type="SMART" id="SM01217">
    <property type="entry name" value="Fn3_like"/>
    <property type="match status" value="1"/>
</dbReference>
<dbReference type="InterPro" id="IPR001764">
    <property type="entry name" value="Glyco_hydro_3_N"/>
</dbReference>
<keyword evidence="4" id="KW-0732">Signal</keyword>
<dbReference type="Gene3D" id="2.60.120.260">
    <property type="entry name" value="Galactose-binding domain-like"/>
    <property type="match status" value="1"/>
</dbReference>
<sequence length="878" mass="93107">MALAALATTVAVAFSAVPPAQADPADPWMDTRLSSDQRAALVLAEMTLEQKVALLVQTGGQGVPELGIPAIRGKDASNGVNLPLGSTALPVGVALASTFDDRLAVEYGAVGAREARAAGHNSVAAPSLDLARTPWNGRLWESTGEDPLLTGRIASGQTNGIQGEDVPAEAKHYNVYHQETRRGHVDAVLDERTLQEVYTRPWEKLVDEANPSSVMCSFNKVNGEFGCGSRLLLTTILKEQLGFKGYVQTDFNAAHGFDDYAAGMDTSGEQLTFSGANLEQAVLDGRVEEARVTDAVRRVLWSMFEFGIIDNPPVGSFVNPMPAAQALPQSMIEAGNRVATEVGAKGTVLLKNDARQLPLGGDVRSIAVIGSDADHYIDGGGSAAVATPTRLTTILDGLTARAGSGTTVRHAAGTDPVSTGDTLAGPAPIPSSVLTGVRASYHRGINSQATPAWTTREEKQINLRAGLSNDTVNTSQVRGLPWPLPVEPMSVRWTATLSAPATGSYGLSLTHLGTARLYLDGELVLEGDASGYATDTVQVDLVEGRPVDVRVDYTTDDPNQFDGGLNDQPGAMVRLGWTPPADVLSPQVREAVELARDSEVAVVVARDYTGEAADRADLTLPQDQDRLIREVAAVNPRTVVVLATSGAVLMPWLDQVPAVVEAWYGGQTQGTSVAAVLYGDVNPSGRLPITFPASEDQPQEMGVASPFADVDELSPTTTYDDGIHIGYRGYAKAGLEPLFPFGHGLSYSRFDYAKLKTKDVKVADATKPRGRDRQPRGLQASVSVEVTNTSRVAGSDVVQVYVGTLPTAQDTPVRQLAGYARVDLQPGRKGKVEVALDDRSLQYWDERADRWVTPTGTVAVYVGGSAAEARLAGSITLR</sequence>
<gene>
    <name evidence="6" type="ORF">SAMN04489747_1434</name>
</gene>
<keyword evidence="7" id="KW-1185">Reference proteome</keyword>
<reference evidence="6 7" key="1">
    <citation type="submission" date="2016-10" db="EMBL/GenBank/DDBJ databases">
        <authorList>
            <person name="de Groot N.N."/>
        </authorList>
    </citation>
    <scope>NUCLEOTIDE SEQUENCE [LARGE SCALE GENOMIC DNA]</scope>
    <source>
        <strain evidence="6 7">MON 2.2</strain>
    </source>
</reference>
<dbReference type="STRING" id="675864.SAMN04489747_1434"/>
<name>A0A1G6WI90_9ACTN</name>
<dbReference type="InterPro" id="IPR036881">
    <property type="entry name" value="Glyco_hydro_3_C_sf"/>
</dbReference>
<feature type="signal peptide" evidence="4">
    <location>
        <begin position="1"/>
        <end position="22"/>
    </location>
</feature>
<dbReference type="Gene3D" id="3.20.20.300">
    <property type="entry name" value="Glycoside hydrolase, family 3, N-terminal domain"/>
    <property type="match status" value="1"/>
</dbReference>
<feature type="domain" description="PA14" evidence="5">
    <location>
        <begin position="432"/>
        <end position="592"/>
    </location>
</feature>
<dbReference type="Gene3D" id="2.60.40.10">
    <property type="entry name" value="Immunoglobulins"/>
    <property type="match status" value="1"/>
</dbReference>
<evidence type="ECO:0000313" key="7">
    <source>
        <dbReference type="Proteomes" id="UP000198546"/>
    </source>
</evidence>
<protein>
    <submittedName>
        <fullName evidence="6">Beta-glucosidase</fullName>
    </submittedName>
</protein>
<dbReference type="PRINTS" id="PR00133">
    <property type="entry name" value="GLHYDRLASE3"/>
</dbReference>
<dbReference type="GO" id="GO:0004553">
    <property type="term" value="F:hydrolase activity, hydrolyzing O-glycosyl compounds"/>
    <property type="evidence" value="ECO:0007669"/>
    <property type="project" value="InterPro"/>
</dbReference>
<dbReference type="Proteomes" id="UP000198546">
    <property type="component" value="Chromosome i"/>
</dbReference>
<dbReference type="InterPro" id="IPR026891">
    <property type="entry name" value="Fn3-like"/>
</dbReference>
<evidence type="ECO:0000259" key="5">
    <source>
        <dbReference type="PROSITE" id="PS51820"/>
    </source>
</evidence>
<organism evidence="6 7">
    <name type="scientific">Auraticoccus monumenti</name>
    <dbReference type="NCBI Taxonomy" id="675864"/>
    <lineage>
        <taxon>Bacteria</taxon>
        <taxon>Bacillati</taxon>
        <taxon>Actinomycetota</taxon>
        <taxon>Actinomycetes</taxon>
        <taxon>Propionibacteriales</taxon>
        <taxon>Propionibacteriaceae</taxon>
        <taxon>Auraticoccus</taxon>
    </lineage>
</organism>
<dbReference type="InterPro" id="IPR011658">
    <property type="entry name" value="PA14_dom"/>
</dbReference>
<dbReference type="InterPro" id="IPR037524">
    <property type="entry name" value="PA14/GLEYA"/>
</dbReference>
<dbReference type="GO" id="GO:0005975">
    <property type="term" value="P:carbohydrate metabolic process"/>
    <property type="evidence" value="ECO:0007669"/>
    <property type="project" value="InterPro"/>
</dbReference>
<dbReference type="SUPFAM" id="SSF51445">
    <property type="entry name" value="(Trans)glycosidases"/>
    <property type="match status" value="1"/>
</dbReference>
<dbReference type="Pfam" id="PF14310">
    <property type="entry name" value="Fn3-like"/>
    <property type="match status" value="1"/>
</dbReference>
<dbReference type="Pfam" id="PF01915">
    <property type="entry name" value="Glyco_hydro_3_C"/>
    <property type="match status" value="1"/>
</dbReference>
<dbReference type="EMBL" id="LT629688">
    <property type="protein sequence ID" value="SDD64795.1"/>
    <property type="molecule type" value="Genomic_DNA"/>
</dbReference>
<comment type="similarity">
    <text evidence="1">Belongs to the glycosyl hydrolase 3 family.</text>
</comment>
<evidence type="ECO:0000256" key="4">
    <source>
        <dbReference type="SAM" id="SignalP"/>
    </source>
</evidence>
<evidence type="ECO:0000313" key="6">
    <source>
        <dbReference type="EMBL" id="SDD64795.1"/>
    </source>
</evidence>
<dbReference type="InterPro" id="IPR036962">
    <property type="entry name" value="Glyco_hydro_3_N_sf"/>
</dbReference>
<feature type="chain" id="PRO_5009240437" evidence="4">
    <location>
        <begin position="23"/>
        <end position="878"/>
    </location>
</feature>
<dbReference type="SUPFAM" id="SSF56988">
    <property type="entry name" value="Anthrax protective antigen"/>
    <property type="match status" value="1"/>
</dbReference>
<evidence type="ECO:0000256" key="3">
    <source>
        <dbReference type="SAM" id="MobiDB-lite"/>
    </source>
</evidence>
<keyword evidence="2" id="KW-0378">Hydrolase</keyword>
<proteinExistence type="inferred from homology"/>